<dbReference type="Gene3D" id="3.40.50.720">
    <property type="entry name" value="NAD(P)-binding Rossmann-like Domain"/>
    <property type="match status" value="1"/>
</dbReference>
<evidence type="ECO:0000313" key="7">
    <source>
        <dbReference type="Proteomes" id="UP000051952"/>
    </source>
</evidence>
<reference evidence="7" key="1">
    <citation type="submission" date="2015-09" db="EMBL/GenBank/DDBJ databases">
        <authorList>
            <consortium name="Pathogen Informatics"/>
        </authorList>
    </citation>
    <scope>NUCLEOTIDE SEQUENCE [LARGE SCALE GENOMIC DNA]</scope>
    <source>
        <strain evidence="7">Lake Konstanz</strain>
    </source>
</reference>
<keyword evidence="3" id="KW-0274">FAD</keyword>
<gene>
    <name evidence="6" type="ORF">BSAL_88895</name>
</gene>
<dbReference type="InterPro" id="IPR036188">
    <property type="entry name" value="FAD/NAD-bd_sf"/>
</dbReference>
<keyword evidence="7" id="KW-1185">Reference proteome</keyword>
<evidence type="ECO:0000256" key="1">
    <source>
        <dbReference type="ARBA" id="ARBA00001974"/>
    </source>
</evidence>
<dbReference type="OrthoDB" id="333024at2759"/>
<dbReference type="SUPFAM" id="SSF51971">
    <property type="entry name" value="Nucleotide-binding domain"/>
    <property type="match status" value="1"/>
</dbReference>
<proteinExistence type="predicted"/>
<dbReference type="OMA" id="MRAHKRM"/>
<name>A0A0S4J2F1_BODSA</name>
<dbReference type="Pfam" id="PF13450">
    <property type="entry name" value="NAD_binding_8"/>
    <property type="match status" value="1"/>
</dbReference>
<sequence>MWRRRVRSFLGSTQLRCCSVPVGSDVESSCSIPSETVTVENKKIQIAVVGSGPSGCYVADYLTKKNPNIHVDIYEKLPVPFGLLRYGVAPDHPEVKNLEQKFKDMFKTSRVTWIGNIEVGRSIPVDLMLTAYTAVVFSTGANQDKELLIPGEHLGNVFGAREFVNFYNTYPSPHGNPHRCPFQLQGGLSGPITDAVVIGNGNVALDVVRVLASSYKYWCTTDMNCAAIKQLIDNKIRNVHVVGRRGVEHSAFTIAEFRELTKFESSNKISVKVDEFDLAKILELPQNQNRAKKRLFELVHKFTSQENFNTDAGSLPSGQQQGKVAKVDRGPCNVHFRYNLKPVEFLPHPRQREMVGGVRFEVTKAITPEMQAEVGDQNGNAPFYVVQPCELVLKSVGYASQAIRGVPFNNKKFVMENHQGRIAGKLRLYCSGWCKRGATGVIVHTMADAHATAQSILDDLENKVVKQQADQLGKYSLLDYFIEKNLYPISNTALGRIWKVEEERGIDLGKRYEKIPAVDDMLEIAMGGKLGKLAENRVRRTANARPEALLYLDQLLDETTDMRSFSKEIWKDIPKLLNKDATSRGIDMNKLL</sequence>
<dbReference type="Proteomes" id="UP000051952">
    <property type="component" value="Unassembled WGS sequence"/>
</dbReference>
<keyword evidence="5" id="KW-0560">Oxidoreductase</keyword>
<dbReference type="Gene3D" id="3.50.50.60">
    <property type="entry name" value="FAD/NAD(P)-binding domain"/>
    <property type="match status" value="1"/>
</dbReference>
<keyword evidence="2" id="KW-0285">Flavoprotein</keyword>
<accession>A0A0S4J2F1</accession>
<evidence type="ECO:0000256" key="5">
    <source>
        <dbReference type="ARBA" id="ARBA00023002"/>
    </source>
</evidence>
<dbReference type="PANTHER" id="PTHR48467">
    <property type="entry name" value="GLUTAMATE SYNTHASE 1 [NADH], CHLOROPLASTIC-LIKE"/>
    <property type="match status" value="1"/>
</dbReference>
<dbReference type="GO" id="GO:0016491">
    <property type="term" value="F:oxidoreductase activity"/>
    <property type="evidence" value="ECO:0007669"/>
    <property type="project" value="UniProtKB-KW"/>
</dbReference>
<dbReference type="PRINTS" id="PR00419">
    <property type="entry name" value="ADXRDTASE"/>
</dbReference>
<evidence type="ECO:0000256" key="3">
    <source>
        <dbReference type="ARBA" id="ARBA00022827"/>
    </source>
</evidence>
<keyword evidence="4" id="KW-0521">NADP</keyword>
<evidence type="ECO:0000256" key="4">
    <source>
        <dbReference type="ARBA" id="ARBA00022857"/>
    </source>
</evidence>
<dbReference type="PANTHER" id="PTHR48467:SF1">
    <property type="entry name" value="GLUTAMATE SYNTHASE 1 [NADH], CHLOROPLASTIC-LIKE"/>
    <property type="match status" value="1"/>
</dbReference>
<evidence type="ECO:0000256" key="2">
    <source>
        <dbReference type="ARBA" id="ARBA00022630"/>
    </source>
</evidence>
<organism evidence="6 7">
    <name type="scientific">Bodo saltans</name>
    <name type="common">Flagellated protozoan</name>
    <dbReference type="NCBI Taxonomy" id="75058"/>
    <lineage>
        <taxon>Eukaryota</taxon>
        <taxon>Discoba</taxon>
        <taxon>Euglenozoa</taxon>
        <taxon>Kinetoplastea</taxon>
        <taxon>Metakinetoplastina</taxon>
        <taxon>Eubodonida</taxon>
        <taxon>Bodonidae</taxon>
        <taxon>Bodo</taxon>
    </lineage>
</organism>
<protein>
    <submittedName>
        <fullName evidence="6">Adrenodoxin reductase, putative</fullName>
    </submittedName>
</protein>
<dbReference type="AlphaFoldDB" id="A0A0S4J2F1"/>
<evidence type="ECO:0000313" key="6">
    <source>
        <dbReference type="EMBL" id="CUG84708.1"/>
    </source>
</evidence>
<dbReference type="VEuPathDB" id="TriTrypDB:BSAL_88895"/>
<comment type="cofactor">
    <cofactor evidence="1">
        <name>FAD</name>
        <dbReference type="ChEBI" id="CHEBI:57692"/>
    </cofactor>
</comment>
<dbReference type="InterPro" id="IPR055275">
    <property type="entry name" value="Ferredox_Rdtase"/>
</dbReference>
<dbReference type="EMBL" id="CYKH01001126">
    <property type="protein sequence ID" value="CUG84708.1"/>
    <property type="molecule type" value="Genomic_DNA"/>
</dbReference>